<comment type="caution">
    <text evidence="1">The sequence shown here is derived from an EMBL/GenBank/DDBJ whole genome shotgun (WGS) entry which is preliminary data.</text>
</comment>
<dbReference type="EMBL" id="PGOL01002574">
    <property type="protein sequence ID" value="PKI46818.1"/>
    <property type="molecule type" value="Genomic_DNA"/>
</dbReference>
<sequence length="237" mass="27420">MDILHVESTARSTFTRERNPTMWAIRGDLFESRRNNSWQKRIDVDELEAEHLGGFKRLFKKLDKSLPRFAPFMKNERLRGNESELLQTFPLASFVPVLSLFLWPILTLLLCGQRLLEGHISLGPRREVAQALSRVYDEVLLKISLPASSLECIYGFAHGDLWYLSNHSEVALIPRAPRGTKGILQSHLLVLVKGGPYLIPRLRWEGLQQLFFSLRISFKRGNGKWWRMGVVRQLLTR</sequence>
<name>A0A2I0IS41_PUNGR</name>
<protein>
    <submittedName>
        <fullName evidence="1">Uncharacterized protein</fullName>
    </submittedName>
</protein>
<evidence type="ECO:0000313" key="1">
    <source>
        <dbReference type="EMBL" id="PKI46818.1"/>
    </source>
</evidence>
<reference evidence="1 2" key="1">
    <citation type="submission" date="2017-11" db="EMBL/GenBank/DDBJ databases">
        <title>De-novo sequencing of pomegranate (Punica granatum L.) genome.</title>
        <authorList>
            <person name="Akparov Z."/>
            <person name="Amiraslanov A."/>
            <person name="Hajiyeva S."/>
            <person name="Abbasov M."/>
            <person name="Kaur K."/>
            <person name="Hamwieh A."/>
            <person name="Solovyev V."/>
            <person name="Salamov A."/>
            <person name="Braich B."/>
            <person name="Kosarev P."/>
            <person name="Mahmoud A."/>
            <person name="Hajiyev E."/>
            <person name="Babayeva S."/>
            <person name="Izzatullayeva V."/>
            <person name="Mammadov A."/>
            <person name="Mammadov A."/>
            <person name="Sharifova S."/>
            <person name="Ojaghi J."/>
            <person name="Eynullazada K."/>
            <person name="Bayramov B."/>
            <person name="Abdulazimova A."/>
            <person name="Shahmuradov I."/>
        </authorList>
    </citation>
    <scope>NUCLEOTIDE SEQUENCE [LARGE SCALE GENOMIC DNA]</scope>
    <source>
        <strain evidence="2">cv. AG2017</strain>
        <tissue evidence="1">Leaf</tissue>
    </source>
</reference>
<keyword evidence="2" id="KW-1185">Reference proteome</keyword>
<gene>
    <name evidence="1" type="ORF">CRG98_032815</name>
</gene>
<evidence type="ECO:0000313" key="2">
    <source>
        <dbReference type="Proteomes" id="UP000233551"/>
    </source>
</evidence>
<dbReference type="AlphaFoldDB" id="A0A2I0IS41"/>
<dbReference type="Proteomes" id="UP000233551">
    <property type="component" value="Unassembled WGS sequence"/>
</dbReference>
<proteinExistence type="predicted"/>
<accession>A0A2I0IS41</accession>
<organism evidence="1 2">
    <name type="scientific">Punica granatum</name>
    <name type="common">Pomegranate</name>
    <dbReference type="NCBI Taxonomy" id="22663"/>
    <lineage>
        <taxon>Eukaryota</taxon>
        <taxon>Viridiplantae</taxon>
        <taxon>Streptophyta</taxon>
        <taxon>Embryophyta</taxon>
        <taxon>Tracheophyta</taxon>
        <taxon>Spermatophyta</taxon>
        <taxon>Magnoliopsida</taxon>
        <taxon>eudicotyledons</taxon>
        <taxon>Gunneridae</taxon>
        <taxon>Pentapetalae</taxon>
        <taxon>rosids</taxon>
        <taxon>malvids</taxon>
        <taxon>Myrtales</taxon>
        <taxon>Lythraceae</taxon>
        <taxon>Punica</taxon>
    </lineage>
</organism>